<protein>
    <submittedName>
        <fullName evidence="3">Uncharacterized protein</fullName>
    </submittedName>
</protein>
<feature type="transmembrane region" description="Helical" evidence="2">
    <location>
        <begin position="26"/>
        <end position="46"/>
    </location>
</feature>
<feature type="region of interest" description="Disordered" evidence="1">
    <location>
        <begin position="137"/>
        <end position="167"/>
    </location>
</feature>
<reference evidence="3 4" key="1">
    <citation type="submission" date="2023-01" db="EMBL/GenBank/DDBJ databases">
        <title>New species of Caulobacter bacteriophages in the Kronosvirus genus.</title>
        <authorList>
            <person name="Mohammadi T."/>
            <person name="Millwood A."/>
            <person name="Ely B."/>
        </authorList>
    </citation>
    <scope>NUCLEOTIDE SEQUENCE [LARGE SCALE GENOMIC DNA]</scope>
    <source>
        <strain evidence="3 4">TMCBR2</strain>
    </source>
</reference>
<dbReference type="EMBL" id="OQ269668">
    <property type="protein sequence ID" value="WCS66510.1"/>
    <property type="molecule type" value="Genomic_DNA"/>
</dbReference>
<evidence type="ECO:0000313" key="3">
    <source>
        <dbReference type="EMBL" id="WCS66510.1"/>
    </source>
</evidence>
<accession>A0AAF0BYL2</accession>
<keyword evidence="2" id="KW-1133">Transmembrane helix</keyword>
<proteinExistence type="predicted"/>
<keyword evidence="2" id="KW-0812">Transmembrane</keyword>
<organism evidence="3 4">
    <name type="scientific">Caulobacter phage TMCBR2</name>
    <dbReference type="NCBI Taxonomy" id="3025404"/>
    <lineage>
        <taxon>Viruses</taxon>
        <taxon>Duplodnaviria</taxon>
        <taxon>Heunggongvirae</taxon>
        <taxon>Uroviricota</taxon>
        <taxon>Caudoviricetes</taxon>
        <taxon>Caudoviricetes incertae sedis</taxon>
        <taxon>Kronosvirus</taxon>
        <taxon>Kronosvirus pomeria</taxon>
    </lineage>
</organism>
<keyword evidence="2" id="KW-0472">Membrane</keyword>
<evidence type="ECO:0000313" key="4">
    <source>
        <dbReference type="Proteomes" id="UP001218377"/>
    </source>
</evidence>
<evidence type="ECO:0000256" key="2">
    <source>
        <dbReference type="SAM" id="Phobius"/>
    </source>
</evidence>
<sequence length="167" mass="17024">MAAGKNASPLSTAVAAATAPARGQTALVLGVGAFVVLLAVLGLLWASGTLTRWRIENAEKTAAHATASAVTSEAETRIANAVAQEVQQQLGVRERAIVIRTEGTTREIQAAPGASTPVHPDGYSAFMRGVCRDAARAGDDGCAGYRPDAGNSGAQPGRNPEAPVPPR</sequence>
<dbReference type="Proteomes" id="UP001218377">
    <property type="component" value="Segment"/>
</dbReference>
<gene>
    <name evidence="3" type="ORF">TMCBR2_gp025</name>
</gene>
<evidence type="ECO:0000256" key="1">
    <source>
        <dbReference type="SAM" id="MobiDB-lite"/>
    </source>
</evidence>
<keyword evidence="4" id="KW-1185">Reference proteome</keyword>
<name>A0AAF0BYL2_9CAUD</name>